<dbReference type="InterPro" id="IPR032675">
    <property type="entry name" value="LRR_dom_sf"/>
</dbReference>
<dbReference type="PANTHER" id="PTHR48051">
    <property type="match status" value="1"/>
</dbReference>
<reference evidence="4 5" key="1">
    <citation type="journal article" date="2022" name="Int. J. Syst. Evol. Microbiol.">
        <title>Pseudomonas fitomaticsae sp. nov., isolated at Marimurtra Botanical Garden in Blanes, Catalonia, Spain.</title>
        <authorList>
            <person name="Atanasov K.E."/>
            <person name="Galbis D.M."/>
            <person name="Cornado D."/>
            <person name="Serpico A."/>
            <person name="Sanchez G."/>
            <person name="Bosch M."/>
            <person name="Ferrer A."/>
            <person name="Altabella T."/>
        </authorList>
    </citation>
    <scope>NUCLEOTIDE SEQUENCE [LARGE SCALE GENOMIC DNA]</scope>
    <source>
        <strain evidence="4 5">FIT81</strain>
    </source>
</reference>
<evidence type="ECO:0000313" key="4">
    <source>
        <dbReference type="EMBL" id="UFP97624.1"/>
    </source>
</evidence>
<name>A0ABY3PUL9_9PSED</name>
<sequence>MPTFPTADLTPAASQSIHSPFLEQAVPDWLTDATAQRRAQLKNASAALPRGYRQASPQQRRTLNDSFTASFVAQSRLDRHLSSLQDIDTFAEPLLTEALKEEYGIEMDVKTIYLRLNKAVKAGVFSVEVGVFEVLKLPLLQAALHNFEASECEPDAFHRSSGFLVELWKPGELLPLTTPMTVTRFMALCRSLDIGAKYQVYLKRFFHPAEAQVQSALREHFIDAARADLRAAAEQALLCKDIEPADYSMILSVINGNRDPRLGRQKVWFHELSLMKHRMTGCVCFSISEDDRYTDQLILYIPHDPRHPLKRYTHAQVWDMFKKRFTERDSDSTGQATPTAYQQFFSRFVAYADRGDYFSRFTRDAPDTSMAGRVFLEGLTTFNPFVGFTFIHEWPPFVQRQVPEDDPYLAPYVIPREGDDPTSENVDLWNYLFDRHRARIIADASSHAVPTADVDAKVRKEKLAALLNIGMLVLTTAAGFVPVLGEIMMSVMVGQLLEESIEGVIEWSEGDRKAAMAHLIDVAENLAQFGALAGAGKALARIRAAKAVPVIEQLQPVTSASGETRLWHPDLTAYESPDARLPQGGPNALGQFVTPEKTWIRIQGRAFEKTWDKSLKRWRIRHPADPQAYQPVLSHNGLGAWRHTLERPLSWDRLTLLRRIGHSTHVLSDEQLLAIADIGGVSDNTLRKMHLDNLPPPPELADALQLFEAPRGTAAPDVRITRLQHACPGLGDHAAREVLAHGDADSLAVLQTSKPVPRGLLEEARWHVRQGRASRAYAGLYQEHPLIDSGRLALRLLEKLPGWPGDVRLELRDLHIHGTLLEAIGSESATSRVVLVRQGPLYQAFGGDGQASAGRLDTFFPSLVRTLPQEARQALRLSGVENSARLQRTIVDYATAHPEQVRSSVAASGQGVRAYKPPARLEDRRVGYFASGEGAVGRSGVNTALVVRLLDLYPNLDFRQANGVILKAMREGQSDAQIMQGLYDRAREWERLESTLDHWAAAGPRLEERVRAVRQLKHCWRYAPLAADNPGYSHLEWVCDDPLPPVLARFPHVKTLRLQSRRSEVAQVRGFLRAFPEVRHLDLSECALTTNPIPSDTRAKLIDLDLSGNPLYRLDVSSMPDLEVLNLSGTLLRQWPRGAENLQALRWLDLRNTRITSLAPQVLTRDELLINMNLTGAPLTPQAQGHLHAAQYRVESALGLPEGALARFAREPIPEPYRMPLETGSRVASRLLPLPPAPLADESLASFVSRLQRVIPDLSEQDAVEVVEYLRAGASDAQVNARINDWSQRFEALTRHLNGWIFVRRSAEQRFRHPRISSEGRAEAARKIMECWRLGLPGEAAGTDYVLDLEGTLGVGALPGLPETFSHVAGLNLRGLELSEQGVKDFLASFKQVETLDLAANALETLPEAVGDMVRLEQLDLSANRLHDANAVAQRLGTLEHLKRLSLNYNRFRAFNAEALEGLELLELNHNRLQEFNGTIAPWLERLHLNGNNLKEWPAGVLQAERLHTLKLTGNPIRDIPAQAFDGLHDELLAGTRLSGHYRSLSTDCLQRVRAWLDRTGGDSALGISRERLEQWLADREWEEPDGSSSSEEDD</sequence>
<dbReference type="Proteomes" id="UP001162907">
    <property type="component" value="Chromosome"/>
</dbReference>
<keyword evidence="5" id="KW-1185">Reference proteome</keyword>
<evidence type="ECO:0000256" key="2">
    <source>
        <dbReference type="ARBA" id="ARBA00022737"/>
    </source>
</evidence>
<dbReference type="PANTHER" id="PTHR48051:SF46">
    <property type="entry name" value="LEUCINE RICH REPEAT-CONTAINING DOMAIN PROTEIN"/>
    <property type="match status" value="1"/>
</dbReference>
<gene>
    <name evidence="4" type="ORF">KJY40_16275</name>
</gene>
<keyword evidence="1" id="KW-0433">Leucine-rich repeat</keyword>
<evidence type="ECO:0000259" key="3">
    <source>
        <dbReference type="Pfam" id="PF20178"/>
    </source>
</evidence>
<dbReference type="SMART" id="SM00369">
    <property type="entry name" value="LRR_TYP"/>
    <property type="match status" value="6"/>
</dbReference>
<dbReference type="InterPro" id="IPR003591">
    <property type="entry name" value="Leu-rich_rpt_typical-subtyp"/>
</dbReference>
<dbReference type="Pfam" id="PF20178">
    <property type="entry name" value="ToxA_N"/>
    <property type="match status" value="1"/>
</dbReference>
<accession>A0ABY3PUL9</accession>
<keyword evidence="2" id="KW-0677">Repeat</keyword>
<evidence type="ECO:0000313" key="5">
    <source>
        <dbReference type="Proteomes" id="UP001162907"/>
    </source>
</evidence>
<dbReference type="Gene3D" id="3.80.10.10">
    <property type="entry name" value="Ribonuclease Inhibitor"/>
    <property type="match status" value="2"/>
</dbReference>
<evidence type="ECO:0000256" key="1">
    <source>
        <dbReference type="ARBA" id="ARBA00022614"/>
    </source>
</evidence>
<dbReference type="SUPFAM" id="SSF52058">
    <property type="entry name" value="L domain-like"/>
    <property type="match status" value="2"/>
</dbReference>
<dbReference type="EMBL" id="CP075567">
    <property type="protein sequence ID" value="UFP97624.1"/>
    <property type="molecule type" value="Genomic_DNA"/>
</dbReference>
<dbReference type="RefSeq" id="WP_230731176.1">
    <property type="nucleotide sequence ID" value="NZ_CP075567.1"/>
</dbReference>
<organism evidence="4 5">
    <name type="scientific">Pseudomonas fitomaticsae</name>
    <dbReference type="NCBI Taxonomy" id="2837969"/>
    <lineage>
        <taxon>Bacteria</taxon>
        <taxon>Pseudomonadati</taxon>
        <taxon>Pseudomonadota</taxon>
        <taxon>Gammaproteobacteria</taxon>
        <taxon>Pseudomonadales</taxon>
        <taxon>Pseudomonadaceae</taxon>
        <taxon>Pseudomonas</taxon>
    </lineage>
</organism>
<dbReference type="InterPro" id="IPR050216">
    <property type="entry name" value="LRR_domain-containing"/>
</dbReference>
<feature type="domain" description="Dermonecrotic toxin N-terminal" evidence="3">
    <location>
        <begin position="82"/>
        <end position="317"/>
    </location>
</feature>
<proteinExistence type="predicted"/>
<protein>
    <recommendedName>
        <fullName evidence="3">Dermonecrotic toxin N-terminal domain-containing protein</fullName>
    </recommendedName>
</protein>
<dbReference type="InterPro" id="IPR046673">
    <property type="entry name" value="ToxA_N"/>
</dbReference>